<dbReference type="Gene3D" id="1.10.760.10">
    <property type="entry name" value="Cytochrome c-like domain"/>
    <property type="match status" value="1"/>
</dbReference>
<dbReference type="InterPro" id="IPR013039">
    <property type="entry name" value="DUF1588"/>
</dbReference>
<evidence type="ECO:0000259" key="6">
    <source>
        <dbReference type="PROSITE" id="PS51007"/>
    </source>
</evidence>
<keyword evidence="5" id="KW-0732">Signal</keyword>
<dbReference type="KEGG" id="ruv:EC9_49250"/>
<dbReference type="Pfam" id="PF07631">
    <property type="entry name" value="PSD4"/>
    <property type="match status" value="1"/>
</dbReference>
<evidence type="ECO:0000256" key="3">
    <source>
        <dbReference type="ARBA" id="ARBA00023004"/>
    </source>
</evidence>
<evidence type="ECO:0000313" key="8">
    <source>
        <dbReference type="EMBL" id="QDS90709.1"/>
    </source>
</evidence>
<gene>
    <name evidence="8" type="ORF">EC9_49250</name>
</gene>
<reference evidence="8 9" key="1">
    <citation type="submission" date="2019-02" db="EMBL/GenBank/DDBJ databases">
        <title>Deep-cultivation of Planctomycetes and their phenomic and genomic characterization uncovers novel biology.</title>
        <authorList>
            <person name="Wiegand S."/>
            <person name="Jogler M."/>
            <person name="Boedeker C."/>
            <person name="Pinto D."/>
            <person name="Vollmers J."/>
            <person name="Rivas-Marin E."/>
            <person name="Kohn T."/>
            <person name="Peeters S.H."/>
            <person name="Heuer A."/>
            <person name="Rast P."/>
            <person name="Oberbeckmann S."/>
            <person name="Bunk B."/>
            <person name="Jeske O."/>
            <person name="Meyerdierks A."/>
            <person name="Storesund J.E."/>
            <person name="Kallscheuer N."/>
            <person name="Luecker S."/>
            <person name="Lage O.M."/>
            <person name="Pohl T."/>
            <person name="Merkel B.J."/>
            <person name="Hornburger P."/>
            <person name="Mueller R.-W."/>
            <person name="Bruemmer F."/>
            <person name="Labrenz M."/>
            <person name="Spormann A.M."/>
            <person name="Op den Camp H."/>
            <person name="Overmann J."/>
            <person name="Amann R."/>
            <person name="Jetten M.S.M."/>
            <person name="Mascher T."/>
            <person name="Medema M.H."/>
            <person name="Devos D.P."/>
            <person name="Kaster A.-K."/>
            <person name="Ovreas L."/>
            <person name="Rohde M."/>
            <person name="Galperin M.Y."/>
            <person name="Jogler C."/>
        </authorList>
    </citation>
    <scope>NUCLEOTIDE SEQUENCE [LARGE SCALE GENOMIC DNA]</scope>
    <source>
        <strain evidence="8 9">EC9</strain>
    </source>
</reference>
<dbReference type="PROSITE" id="PS51007">
    <property type="entry name" value="CYTC"/>
    <property type="match status" value="1"/>
</dbReference>
<name>A0A517M746_9BACT</name>
<dbReference type="InterPro" id="IPR037524">
    <property type="entry name" value="PA14/GLEYA"/>
</dbReference>
<dbReference type="SUPFAM" id="SSF56988">
    <property type="entry name" value="Anthrax protective antigen"/>
    <property type="match status" value="1"/>
</dbReference>
<accession>A0A517M746</accession>
<feature type="domain" description="Cytochrome c" evidence="6">
    <location>
        <begin position="36"/>
        <end position="109"/>
    </location>
</feature>
<evidence type="ECO:0000259" key="7">
    <source>
        <dbReference type="PROSITE" id="PS51820"/>
    </source>
</evidence>
<dbReference type="EMBL" id="CP036261">
    <property type="protein sequence ID" value="QDS90709.1"/>
    <property type="molecule type" value="Genomic_DNA"/>
</dbReference>
<evidence type="ECO:0000256" key="5">
    <source>
        <dbReference type="SAM" id="SignalP"/>
    </source>
</evidence>
<evidence type="ECO:0000256" key="2">
    <source>
        <dbReference type="ARBA" id="ARBA00022723"/>
    </source>
</evidence>
<evidence type="ECO:0000256" key="4">
    <source>
        <dbReference type="PROSITE-ProRule" id="PRU00433"/>
    </source>
</evidence>
<dbReference type="AlphaFoldDB" id="A0A517M746"/>
<sequence precursor="true">MLKSPSVPLRSPQRGIALAICLLFSAATSAAEDPAALVKRGKQLYVAQCASCHGDQGQGVNERYEEPLYGDLAAEDLARVIHETMPDEKPEECVDQDALAVAEYMIGQFYTAEARAKNQPPRITLSRLTVEQYDNVLSDLVSHNDRIQLPKGKPGLKAQYYNARNTKADKLVIERVDPKIKFDFGQGSPDEKIGKEEFSINWSGLVIADETGDYEFTVATGNGVKLYVNDDRKPLIDGWVSSGGERRELTESIHLLGGRSYRLKLNFFKHRDKSASVELMWKPPHRPRQVIPSRSLRDQYTRPLFVSTTPLPPDDASFGFPRGTAVSKSWDEATTAAAVDAAAAIVAQIDRLAKTKPDAADRREKIIQYCGQFVERAFRRPLDDEQRKFFVESQFAATDEIGEAVKRCVILTLKSPRFLYPTTPFGEVDSYDVASQISFGLWDSIPDQRLLKVAKDGQLMKPDAVRKEVVAAVGDARTRAKLRGFFRRWLSLERAEEMSKDSEQYPQFSPELVADLRLSLDLFLEDVFWGDAPDYRRLLLSDTMYVNQRIADFYKIPHPKDKDSDDGERFVSVSLKGEPRAGVVTHPLVLSALAYHNDTSPIHRGVFVTRNLLGRVLNPPPIATVFEAAAFDPHLTMREKVSELTKSSQCQGCHHVINPLGFSLENYDAVGQYRTTEKDRKIEAASDYKSVSGKVIRLEGARDLALHAAESEAAQKGFIRQLFEHLIKQPPAAYGADTLDRLHASFVENNFNVRELMVDIVTIAAVHR</sequence>
<dbReference type="GO" id="GO:0009055">
    <property type="term" value="F:electron transfer activity"/>
    <property type="evidence" value="ECO:0007669"/>
    <property type="project" value="InterPro"/>
</dbReference>
<keyword evidence="3 4" id="KW-0408">Iron</keyword>
<dbReference type="Proteomes" id="UP000319557">
    <property type="component" value="Chromosome"/>
</dbReference>
<dbReference type="InterPro" id="IPR036909">
    <property type="entry name" value="Cyt_c-like_dom_sf"/>
</dbReference>
<dbReference type="InterPro" id="IPR009056">
    <property type="entry name" value="Cyt_c-like_dom"/>
</dbReference>
<keyword evidence="1 4" id="KW-0349">Heme</keyword>
<dbReference type="SMART" id="SM00758">
    <property type="entry name" value="PA14"/>
    <property type="match status" value="1"/>
</dbReference>
<organism evidence="8 9">
    <name type="scientific">Rosistilla ulvae</name>
    <dbReference type="NCBI Taxonomy" id="1930277"/>
    <lineage>
        <taxon>Bacteria</taxon>
        <taxon>Pseudomonadati</taxon>
        <taxon>Planctomycetota</taxon>
        <taxon>Planctomycetia</taxon>
        <taxon>Pirellulales</taxon>
        <taxon>Pirellulaceae</taxon>
        <taxon>Rosistilla</taxon>
    </lineage>
</organism>
<dbReference type="OrthoDB" id="175242at2"/>
<dbReference type="Pfam" id="PF13442">
    <property type="entry name" value="Cytochrome_CBB3"/>
    <property type="match status" value="1"/>
</dbReference>
<evidence type="ECO:0000313" key="9">
    <source>
        <dbReference type="Proteomes" id="UP000319557"/>
    </source>
</evidence>
<dbReference type="InterPro" id="IPR011658">
    <property type="entry name" value="PA14_dom"/>
</dbReference>
<protein>
    <submittedName>
        <fullName evidence="8">PA14 domain protein</fullName>
    </submittedName>
</protein>
<feature type="chain" id="PRO_5021909987" evidence="5">
    <location>
        <begin position="31"/>
        <end position="768"/>
    </location>
</feature>
<dbReference type="RefSeq" id="WP_145348479.1">
    <property type="nucleotide sequence ID" value="NZ_CP036261.1"/>
</dbReference>
<dbReference type="GO" id="GO:0046872">
    <property type="term" value="F:metal ion binding"/>
    <property type="evidence" value="ECO:0007669"/>
    <property type="project" value="UniProtKB-KW"/>
</dbReference>
<keyword evidence="2 4" id="KW-0479">Metal-binding</keyword>
<dbReference type="Gene3D" id="3.90.182.10">
    <property type="entry name" value="Toxin - Anthrax Protective Antigen,domain 1"/>
    <property type="match status" value="1"/>
</dbReference>
<dbReference type="InterPro" id="IPR013042">
    <property type="entry name" value="DUF1592"/>
</dbReference>
<feature type="domain" description="PA14" evidence="7">
    <location>
        <begin position="151"/>
        <end position="295"/>
    </location>
</feature>
<dbReference type="Pfam" id="PF07691">
    <property type="entry name" value="PA14"/>
    <property type="match status" value="1"/>
</dbReference>
<dbReference type="GO" id="GO:0020037">
    <property type="term" value="F:heme binding"/>
    <property type="evidence" value="ECO:0007669"/>
    <property type="project" value="InterPro"/>
</dbReference>
<proteinExistence type="predicted"/>
<dbReference type="SUPFAM" id="SSF46626">
    <property type="entry name" value="Cytochrome c"/>
    <property type="match status" value="1"/>
</dbReference>
<keyword evidence="9" id="KW-1185">Reference proteome</keyword>
<evidence type="ECO:0000256" key="1">
    <source>
        <dbReference type="ARBA" id="ARBA00022617"/>
    </source>
</evidence>
<dbReference type="Pfam" id="PF07627">
    <property type="entry name" value="PSCyt3"/>
    <property type="match status" value="1"/>
</dbReference>
<feature type="signal peptide" evidence="5">
    <location>
        <begin position="1"/>
        <end position="30"/>
    </location>
</feature>
<dbReference type="PROSITE" id="PS51820">
    <property type="entry name" value="PA14"/>
    <property type="match status" value="1"/>
</dbReference>